<name>A0A0C1Y435_9BURK</name>
<dbReference type="AlphaFoldDB" id="A0A0C1Y435"/>
<evidence type="ECO:0000313" key="2">
    <source>
        <dbReference type="Proteomes" id="UP000031572"/>
    </source>
</evidence>
<organism evidence="1 2">
    <name type="scientific">Noviherbaspirillum autotrophicum</name>
    <dbReference type="NCBI Taxonomy" id="709839"/>
    <lineage>
        <taxon>Bacteria</taxon>
        <taxon>Pseudomonadati</taxon>
        <taxon>Pseudomonadota</taxon>
        <taxon>Betaproteobacteria</taxon>
        <taxon>Burkholderiales</taxon>
        <taxon>Oxalobacteraceae</taxon>
        <taxon>Noviherbaspirillum</taxon>
    </lineage>
</organism>
<dbReference type="EMBL" id="JWJG01000028">
    <property type="protein sequence ID" value="KIF81843.1"/>
    <property type="molecule type" value="Genomic_DNA"/>
</dbReference>
<dbReference type="Proteomes" id="UP000031572">
    <property type="component" value="Unassembled WGS sequence"/>
</dbReference>
<sequence length="68" mass="7890">MILRDDQVALRHSDPIELRITKWKYQAQDRCQGLSIAACYVFILIKRNGQNFESGTISRPIVAHIFLM</sequence>
<keyword evidence="2" id="KW-1185">Reference proteome</keyword>
<comment type="caution">
    <text evidence="1">The sequence shown here is derived from an EMBL/GenBank/DDBJ whole genome shotgun (WGS) entry which is preliminary data.</text>
</comment>
<proteinExistence type="predicted"/>
<evidence type="ECO:0000313" key="1">
    <source>
        <dbReference type="EMBL" id="KIF81843.1"/>
    </source>
</evidence>
<accession>A0A0C1Y435</accession>
<reference evidence="1 2" key="1">
    <citation type="submission" date="2014-12" db="EMBL/GenBank/DDBJ databases">
        <title>Denitrispirillum autotrophicum gen. nov., sp. nov., Denitrifying, Facultatively Autotrophic Bacteria Isolated from Rice Paddy Soil.</title>
        <authorList>
            <person name="Ishii S."/>
            <person name="Ashida N."/>
            <person name="Ohno H."/>
            <person name="Otsuka S."/>
            <person name="Yokota A."/>
            <person name="Senoo K."/>
        </authorList>
    </citation>
    <scope>NUCLEOTIDE SEQUENCE [LARGE SCALE GENOMIC DNA]</scope>
    <source>
        <strain evidence="1 2">TSA66</strain>
    </source>
</reference>
<gene>
    <name evidence="1" type="ORF">TSA66_15225</name>
</gene>
<protein>
    <submittedName>
        <fullName evidence="1">Uncharacterized protein</fullName>
    </submittedName>
</protein>